<dbReference type="InParanoid" id="G2Y796"/>
<dbReference type="EMBL" id="FQ790293">
    <property type="protein sequence ID" value="CCD48498.1"/>
    <property type="molecule type" value="Genomic_DNA"/>
</dbReference>
<protein>
    <submittedName>
        <fullName evidence="2">Uncharacterized protein</fullName>
    </submittedName>
</protein>
<accession>G2Y796</accession>
<proteinExistence type="predicted"/>
<reference evidence="3" key="1">
    <citation type="journal article" date="2011" name="PLoS Genet.">
        <title>Genomic analysis of the necrotrophic fungal pathogens Sclerotinia sclerotiorum and Botrytis cinerea.</title>
        <authorList>
            <person name="Amselem J."/>
            <person name="Cuomo C.A."/>
            <person name="van Kan J.A."/>
            <person name="Viaud M."/>
            <person name="Benito E.P."/>
            <person name="Couloux A."/>
            <person name="Coutinho P.M."/>
            <person name="de Vries R.P."/>
            <person name="Dyer P.S."/>
            <person name="Fillinger S."/>
            <person name="Fournier E."/>
            <person name="Gout L."/>
            <person name="Hahn M."/>
            <person name="Kohn L."/>
            <person name="Lapalu N."/>
            <person name="Plummer K.M."/>
            <person name="Pradier J.M."/>
            <person name="Quevillon E."/>
            <person name="Sharon A."/>
            <person name="Simon A."/>
            <person name="ten Have A."/>
            <person name="Tudzynski B."/>
            <person name="Tudzynski P."/>
            <person name="Wincker P."/>
            <person name="Andrew M."/>
            <person name="Anthouard V."/>
            <person name="Beever R.E."/>
            <person name="Beffa R."/>
            <person name="Benoit I."/>
            <person name="Bouzid O."/>
            <person name="Brault B."/>
            <person name="Chen Z."/>
            <person name="Choquer M."/>
            <person name="Collemare J."/>
            <person name="Cotton P."/>
            <person name="Danchin E.G."/>
            <person name="Da Silva C."/>
            <person name="Gautier A."/>
            <person name="Giraud C."/>
            <person name="Giraud T."/>
            <person name="Gonzalez C."/>
            <person name="Grossetete S."/>
            <person name="Guldener U."/>
            <person name="Henrissat B."/>
            <person name="Howlett B.J."/>
            <person name="Kodira C."/>
            <person name="Kretschmer M."/>
            <person name="Lappartient A."/>
            <person name="Leroch M."/>
            <person name="Levis C."/>
            <person name="Mauceli E."/>
            <person name="Neuveglise C."/>
            <person name="Oeser B."/>
            <person name="Pearson M."/>
            <person name="Poulain J."/>
            <person name="Poussereau N."/>
            <person name="Quesneville H."/>
            <person name="Rascle C."/>
            <person name="Schumacher J."/>
            <person name="Segurens B."/>
            <person name="Sexton A."/>
            <person name="Silva E."/>
            <person name="Sirven C."/>
            <person name="Soanes D.M."/>
            <person name="Talbot N.J."/>
            <person name="Templeton M."/>
            <person name="Yandava C."/>
            <person name="Yarden O."/>
            <person name="Zeng Q."/>
            <person name="Rollins J.A."/>
            <person name="Lebrun M.H."/>
            <person name="Dickman M."/>
        </authorList>
    </citation>
    <scope>NUCLEOTIDE SEQUENCE [LARGE SCALE GENOMIC DNA]</scope>
    <source>
        <strain evidence="3">T4</strain>
    </source>
</reference>
<name>G2Y796_BOTF4</name>
<evidence type="ECO:0000313" key="3">
    <source>
        <dbReference type="Proteomes" id="UP000008177"/>
    </source>
</evidence>
<dbReference type="AlphaFoldDB" id="G2Y796"/>
<dbReference type="HOGENOM" id="CLU_2133126_0_0_1"/>
<sequence length="113" mass="12812">MGRAPTHYVDGNGKGKGKDEERKVIPSFVHQSSCKCDDFLSGTMSCNPNLARLGTKEESKFQRQMEKKEKMTKAVATRDLEKWEPEVSMCEINKQSPTIGHESLQYTFVKVRA</sequence>
<dbReference type="Proteomes" id="UP000008177">
    <property type="component" value="Unplaced contigs"/>
</dbReference>
<evidence type="ECO:0000256" key="1">
    <source>
        <dbReference type="SAM" id="MobiDB-lite"/>
    </source>
</evidence>
<organism evidence="2 3">
    <name type="scientific">Botryotinia fuckeliana (strain T4)</name>
    <name type="common">Noble rot fungus</name>
    <name type="synonym">Botrytis cinerea</name>
    <dbReference type="NCBI Taxonomy" id="999810"/>
    <lineage>
        <taxon>Eukaryota</taxon>
        <taxon>Fungi</taxon>
        <taxon>Dikarya</taxon>
        <taxon>Ascomycota</taxon>
        <taxon>Pezizomycotina</taxon>
        <taxon>Leotiomycetes</taxon>
        <taxon>Helotiales</taxon>
        <taxon>Sclerotiniaceae</taxon>
        <taxon>Botrytis</taxon>
    </lineage>
</organism>
<evidence type="ECO:0000313" key="2">
    <source>
        <dbReference type="EMBL" id="CCD48498.1"/>
    </source>
</evidence>
<gene>
    <name evidence="2" type="ORF">BofuT4_P108820.1</name>
</gene>
<feature type="region of interest" description="Disordered" evidence="1">
    <location>
        <begin position="1"/>
        <end position="21"/>
    </location>
</feature>